<dbReference type="EMBL" id="LAJE02000156">
    <property type="protein sequence ID" value="OEO31507.1"/>
    <property type="molecule type" value="Genomic_DNA"/>
</dbReference>
<dbReference type="GO" id="GO:0042597">
    <property type="term" value="C:periplasmic space"/>
    <property type="evidence" value="ECO:0007669"/>
    <property type="project" value="UniProtKB-SubCell"/>
</dbReference>
<keyword evidence="10" id="KW-1185">Reference proteome</keyword>
<evidence type="ECO:0000256" key="8">
    <source>
        <dbReference type="SAM" id="SignalP"/>
    </source>
</evidence>
<dbReference type="AlphaFoldDB" id="A0A1E5XSC3"/>
<evidence type="ECO:0000256" key="5">
    <source>
        <dbReference type="ARBA" id="ARBA00022729"/>
    </source>
</evidence>
<feature type="chain" id="PRO_5009190463" description="Alginate biosynthesis protein AlgF" evidence="8">
    <location>
        <begin position="25"/>
        <end position="212"/>
    </location>
</feature>
<dbReference type="Proteomes" id="UP000095463">
    <property type="component" value="Unassembled WGS sequence"/>
</dbReference>
<dbReference type="OrthoDB" id="8390419at2"/>
<comment type="caution">
    <text evidence="9">The sequence shown here is derived from an EMBL/GenBank/DDBJ whole genome shotgun (WGS) entry which is preliminary data.</text>
</comment>
<proteinExistence type="inferred from homology"/>
<protein>
    <recommendedName>
        <fullName evidence="4">Alginate biosynthesis protein AlgF</fullName>
    </recommendedName>
</protein>
<dbReference type="GO" id="GO:0042121">
    <property type="term" value="P:alginic acid biosynthetic process"/>
    <property type="evidence" value="ECO:0007669"/>
    <property type="project" value="UniProtKB-UniPathway"/>
</dbReference>
<dbReference type="Pfam" id="PF11182">
    <property type="entry name" value="AlgF"/>
    <property type="match status" value="1"/>
</dbReference>
<evidence type="ECO:0000256" key="6">
    <source>
        <dbReference type="ARBA" id="ARBA00022764"/>
    </source>
</evidence>
<evidence type="ECO:0000313" key="10">
    <source>
        <dbReference type="Proteomes" id="UP000095463"/>
    </source>
</evidence>
<feature type="signal peptide" evidence="8">
    <location>
        <begin position="1"/>
        <end position="24"/>
    </location>
</feature>
<name>A0A1E5XSC3_9HYPH</name>
<gene>
    <name evidence="9" type="ORF">VW23_015915</name>
</gene>
<evidence type="ECO:0000256" key="2">
    <source>
        <dbReference type="ARBA" id="ARBA00005182"/>
    </source>
</evidence>
<evidence type="ECO:0000313" key="9">
    <source>
        <dbReference type="EMBL" id="OEO31507.1"/>
    </source>
</evidence>
<evidence type="ECO:0000256" key="4">
    <source>
        <dbReference type="ARBA" id="ARBA00013964"/>
    </source>
</evidence>
<reference evidence="9 10" key="1">
    <citation type="journal article" date="2015" name="Genome Announc.">
        <title>Genome Assemblies of Three Soil-Associated Devosia species: D. insulae, D. limi, and D. soli.</title>
        <authorList>
            <person name="Hassan Y.I."/>
            <person name="Lepp D."/>
            <person name="Zhou T."/>
        </authorList>
    </citation>
    <scope>NUCLEOTIDE SEQUENCE [LARGE SCALE GENOMIC DNA]</scope>
    <source>
        <strain evidence="9 10">DS-56</strain>
    </source>
</reference>
<evidence type="ECO:0000256" key="7">
    <source>
        <dbReference type="ARBA" id="ARBA00022841"/>
    </source>
</evidence>
<dbReference type="InterPro" id="IPR035422">
    <property type="entry name" value="AlgF"/>
</dbReference>
<keyword evidence="7" id="KW-0016">Alginate biosynthesis</keyword>
<sequence length="212" mass="21899">MKRSTKLIALASLMLLSATPFAMAQDDGLYDAPVDPNSAFVRVLVPGAAVAVVNGTTVDDITEGLSAYVNVQPGDIPVSAGDVSGSITTSPGAYYTYAWSVEGEPLVLQDDPASDPSKATVYFYNLSDLASVDLFVPAAKTKALEGIAGDTGKSVALKAPLTLDFEVQADGKPVATVAALDLKRRGGVSIIFTGSNGTYTAAAVENAFFRAQ</sequence>
<evidence type="ECO:0000256" key="3">
    <source>
        <dbReference type="ARBA" id="ARBA00010033"/>
    </source>
</evidence>
<comment type="similarity">
    <text evidence="3">Belongs to the AlgF family.</text>
</comment>
<evidence type="ECO:0000256" key="1">
    <source>
        <dbReference type="ARBA" id="ARBA00004418"/>
    </source>
</evidence>
<keyword evidence="6" id="KW-0574">Periplasm</keyword>
<comment type="pathway">
    <text evidence="2">Glycan biosynthesis; alginate biosynthesis.</text>
</comment>
<dbReference type="UniPathway" id="UPA00286"/>
<accession>A0A1E5XSC3</accession>
<comment type="subcellular location">
    <subcellularLocation>
        <location evidence="1">Periplasm</location>
    </subcellularLocation>
</comment>
<organism evidence="9 10">
    <name type="scientific">Devosia insulae DS-56</name>
    <dbReference type="NCBI Taxonomy" id="1116389"/>
    <lineage>
        <taxon>Bacteria</taxon>
        <taxon>Pseudomonadati</taxon>
        <taxon>Pseudomonadota</taxon>
        <taxon>Alphaproteobacteria</taxon>
        <taxon>Hyphomicrobiales</taxon>
        <taxon>Devosiaceae</taxon>
        <taxon>Devosia</taxon>
    </lineage>
</organism>
<keyword evidence="5 8" id="KW-0732">Signal</keyword>
<dbReference type="RefSeq" id="WP_069909314.1">
    <property type="nucleotide sequence ID" value="NZ_LAJE02000156.1"/>
</dbReference>